<sequence length="31" mass="3626">MNSFPLDIDLNDFLKAIVYLEIFALRKIISL</sequence>
<dbReference type="EMBL" id="UINC01052187">
    <property type="protein sequence ID" value="SVB67225.1"/>
    <property type="molecule type" value="Genomic_DNA"/>
</dbReference>
<name>A0A382FXD7_9ZZZZ</name>
<evidence type="ECO:0000313" key="1">
    <source>
        <dbReference type="EMBL" id="SVB67225.1"/>
    </source>
</evidence>
<organism evidence="1">
    <name type="scientific">marine metagenome</name>
    <dbReference type="NCBI Taxonomy" id="408172"/>
    <lineage>
        <taxon>unclassified sequences</taxon>
        <taxon>metagenomes</taxon>
        <taxon>ecological metagenomes</taxon>
    </lineage>
</organism>
<reference evidence="1" key="1">
    <citation type="submission" date="2018-05" db="EMBL/GenBank/DDBJ databases">
        <authorList>
            <person name="Lanie J.A."/>
            <person name="Ng W.-L."/>
            <person name="Kazmierczak K.M."/>
            <person name="Andrzejewski T.M."/>
            <person name="Davidsen T.M."/>
            <person name="Wayne K.J."/>
            <person name="Tettelin H."/>
            <person name="Glass J.I."/>
            <person name="Rusch D."/>
            <person name="Podicherti R."/>
            <person name="Tsui H.-C.T."/>
            <person name="Winkler M.E."/>
        </authorList>
    </citation>
    <scope>NUCLEOTIDE SEQUENCE</scope>
</reference>
<gene>
    <name evidence="1" type="ORF">METZ01_LOCUS220079</name>
</gene>
<accession>A0A382FXD7</accession>
<dbReference type="AlphaFoldDB" id="A0A382FXD7"/>
<protein>
    <submittedName>
        <fullName evidence="1">Uncharacterized protein</fullName>
    </submittedName>
</protein>
<proteinExistence type="predicted"/>